<dbReference type="GeneID" id="93580799"/>
<dbReference type="Proteomes" id="UP000184499">
    <property type="component" value="Unassembled WGS sequence"/>
</dbReference>
<accession>A0A1L9UIV1</accession>
<reference evidence="2" key="1">
    <citation type="journal article" date="2017" name="Genome Biol.">
        <title>Comparative genomics reveals high biological diversity and specific adaptations in the industrially and medically important fungal genus Aspergillus.</title>
        <authorList>
            <person name="de Vries R.P."/>
            <person name="Riley R."/>
            <person name="Wiebenga A."/>
            <person name="Aguilar-Osorio G."/>
            <person name="Amillis S."/>
            <person name="Uchima C.A."/>
            <person name="Anderluh G."/>
            <person name="Asadollahi M."/>
            <person name="Askin M."/>
            <person name="Barry K."/>
            <person name="Battaglia E."/>
            <person name="Bayram O."/>
            <person name="Benocci T."/>
            <person name="Braus-Stromeyer S.A."/>
            <person name="Caldana C."/>
            <person name="Canovas D."/>
            <person name="Cerqueira G.C."/>
            <person name="Chen F."/>
            <person name="Chen W."/>
            <person name="Choi C."/>
            <person name="Clum A."/>
            <person name="Dos Santos R.A."/>
            <person name="Damasio A.R."/>
            <person name="Diallinas G."/>
            <person name="Emri T."/>
            <person name="Fekete E."/>
            <person name="Flipphi M."/>
            <person name="Freyberg S."/>
            <person name="Gallo A."/>
            <person name="Gournas C."/>
            <person name="Habgood R."/>
            <person name="Hainaut M."/>
            <person name="Harispe M.L."/>
            <person name="Henrissat B."/>
            <person name="Hilden K.S."/>
            <person name="Hope R."/>
            <person name="Hossain A."/>
            <person name="Karabika E."/>
            <person name="Karaffa L."/>
            <person name="Karanyi Z."/>
            <person name="Krasevec N."/>
            <person name="Kuo A."/>
            <person name="Kusch H."/>
            <person name="LaButti K."/>
            <person name="Lagendijk E.L."/>
            <person name="Lapidus A."/>
            <person name="Levasseur A."/>
            <person name="Lindquist E."/>
            <person name="Lipzen A."/>
            <person name="Logrieco A.F."/>
            <person name="MacCabe A."/>
            <person name="Maekelae M.R."/>
            <person name="Malavazi I."/>
            <person name="Melin P."/>
            <person name="Meyer V."/>
            <person name="Mielnichuk N."/>
            <person name="Miskei M."/>
            <person name="Molnar A.P."/>
            <person name="Mule G."/>
            <person name="Ngan C.Y."/>
            <person name="Orejas M."/>
            <person name="Orosz E."/>
            <person name="Ouedraogo J.P."/>
            <person name="Overkamp K.M."/>
            <person name="Park H.-S."/>
            <person name="Perrone G."/>
            <person name="Piumi F."/>
            <person name="Punt P.J."/>
            <person name="Ram A.F."/>
            <person name="Ramon A."/>
            <person name="Rauscher S."/>
            <person name="Record E."/>
            <person name="Riano-Pachon D.M."/>
            <person name="Robert V."/>
            <person name="Roehrig J."/>
            <person name="Ruller R."/>
            <person name="Salamov A."/>
            <person name="Salih N.S."/>
            <person name="Samson R.A."/>
            <person name="Sandor E."/>
            <person name="Sanguinetti M."/>
            <person name="Schuetze T."/>
            <person name="Sepcic K."/>
            <person name="Shelest E."/>
            <person name="Sherlock G."/>
            <person name="Sophianopoulou V."/>
            <person name="Squina F.M."/>
            <person name="Sun H."/>
            <person name="Susca A."/>
            <person name="Todd R.B."/>
            <person name="Tsang A."/>
            <person name="Unkles S.E."/>
            <person name="van de Wiele N."/>
            <person name="van Rossen-Uffink D."/>
            <person name="Oliveira J.V."/>
            <person name="Vesth T.C."/>
            <person name="Visser J."/>
            <person name="Yu J.-H."/>
            <person name="Zhou M."/>
            <person name="Andersen M.R."/>
            <person name="Archer D.B."/>
            <person name="Baker S.E."/>
            <person name="Benoit I."/>
            <person name="Brakhage A.A."/>
            <person name="Braus G.H."/>
            <person name="Fischer R."/>
            <person name="Frisvad J.C."/>
            <person name="Goldman G.H."/>
            <person name="Houbraken J."/>
            <person name="Oakley B."/>
            <person name="Pocsi I."/>
            <person name="Scazzocchio C."/>
            <person name="Seiboth B."/>
            <person name="vanKuyk P.A."/>
            <person name="Wortman J."/>
            <person name="Dyer P.S."/>
            <person name="Grigoriev I.V."/>
        </authorList>
    </citation>
    <scope>NUCLEOTIDE SEQUENCE [LARGE SCALE GENOMIC DNA]</scope>
    <source>
        <strain evidence="2">CBS 101740 / IMI 381727 / IBT 21946</strain>
    </source>
</reference>
<keyword evidence="2" id="KW-1185">Reference proteome</keyword>
<dbReference type="EMBL" id="KV878685">
    <property type="protein sequence ID" value="OJJ71479.1"/>
    <property type="molecule type" value="Genomic_DNA"/>
</dbReference>
<protein>
    <submittedName>
        <fullName evidence="1">Uncharacterized protein</fullName>
    </submittedName>
</protein>
<gene>
    <name evidence="1" type="ORF">ASPBRDRAFT_614569</name>
</gene>
<dbReference type="AlphaFoldDB" id="A0A1L9UIV1"/>
<evidence type="ECO:0000313" key="2">
    <source>
        <dbReference type="Proteomes" id="UP000184499"/>
    </source>
</evidence>
<evidence type="ECO:0000313" key="1">
    <source>
        <dbReference type="EMBL" id="OJJ71479.1"/>
    </source>
</evidence>
<dbReference type="VEuPathDB" id="FungiDB:ASPBRDRAFT_614569"/>
<proteinExistence type="predicted"/>
<organism evidence="1 2">
    <name type="scientific">Aspergillus brasiliensis (strain CBS 101740 / IMI 381727 / IBT 21946)</name>
    <dbReference type="NCBI Taxonomy" id="767769"/>
    <lineage>
        <taxon>Eukaryota</taxon>
        <taxon>Fungi</taxon>
        <taxon>Dikarya</taxon>
        <taxon>Ascomycota</taxon>
        <taxon>Pezizomycotina</taxon>
        <taxon>Eurotiomycetes</taxon>
        <taxon>Eurotiomycetidae</taxon>
        <taxon>Eurotiales</taxon>
        <taxon>Aspergillaceae</taxon>
        <taxon>Aspergillus</taxon>
        <taxon>Aspergillus subgen. Circumdati</taxon>
    </lineage>
</organism>
<dbReference type="RefSeq" id="XP_067478727.1">
    <property type="nucleotide sequence ID" value="XM_067628311.1"/>
</dbReference>
<name>A0A1L9UIV1_ASPBC</name>
<sequence length="64" mass="7413">MKYLLKCNLWSGNGYLQAKVERLLAHWAHFMKNVIARSSYFALFFALLAIEKSPYLLFPQTGTT</sequence>